<dbReference type="Gene3D" id="3.80.10.10">
    <property type="entry name" value="Ribonuclease Inhibitor"/>
    <property type="match status" value="1"/>
</dbReference>
<dbReference type="EMBL" id="JAAARO010000016">
    <property type="protein sequence ID" value="KAF5733974.1"/>
    <property type="molecule type" value="Genomic_DNA"/>
</dbReference>
<dbReference type="Pfam" id="PF23622">
    <property type="entry name" value="LRR_At1g61320_AtMIF1"/>
    <property type="match status" value="1"/>
</dbReference>
<dbReference type="InterPro" id="IPR055357">
    <property type="entry name" value="LRR_At1g61320_AtMIF1"/>
</dbReference>
<organism evidence="3 4">
    <name type="scientific">Tripterygium wilfordii</name>
    <name type="common">Thunder God vine</name>
    <dbReference type="NCBI Taxonomy" id="458696"/>
    <lineage>
        <taxon>Eukaryota</taxon>
        <taxon>Viridiplantae</taxon>
        <taxon>Streptophyta</taxon>
        <taxon>Embryophyta</taxon>
        <taxon>Tracheophyta</taxon>
        <taxon>Spermatophyta</taxon>
        <taxon>Magnoliopsida</taxon>
        <taxon>eudicotyledons</taxon>
        <taxon>Gunneridae</taxon>
        <taxon>Pentapetalae</taxon>
        <taxon>rosids</taxon>
        <taxon>fabids</taxon>
        <taxon>Celastrales</taxon>
        <taxon>Celastraceae</taxon>
        <taxon>Tripterygium</taxon>
    </lineage>
</organism>
<dbReference type="PANTHER" id="PTHR31639">
    <property type="entry name" value="F-BOX PROTEIN-LIKE"/>
    <property type="match status" value="1"/>
</dbReference>
<keyword evidence="4" id="KW-1185">Reference proteome</keyword>
<feature type="region of interest" description="Disordered" evidence="1">
    <location>
        <begin position="1"/>
        <end position="20"/>
    </location>
</feature>
<dbReference type="InParanoid" id="A0A7J7CIW5"/>
<evidence type="ECO:0000259" key="2">
    <source>
        <dbReference type="PROSITE" id="PS50181"/>
    </source>
</evidence>
<protein>
    <recommendedName>
        <fullName evidence="2">F-box domain-containing protein</fullName>
    </recommendedName>
</protein>
<proteinExistence type="predicted"/>
<feature type="compositionally biased region" description="Low complexity" evidence="1">
    <location>
        <begin position="1"/>
        <end position="17"/>
    </location>
</feature>
<dbReference type="PROSITE" id="PS50181">
    <property type="entry name" value="FBOX"/>
    <property type="match status" value="1"/>
</dbReference>
<dbReference type="SMART" id="SM00579">
    <property type="entry name" value="FBD"/>
    <property type="match status" value="1"/>
</dbReference>
<comment type="caution">
    <text evidence="3">The sequence shown here is derived from an EMBL/GenBank/DDBJ whole genome shotgun (WGS) entry which is preliminary data.</text>
</comment>
<dbReference type="InterPro" id="IPR001810">
    <property type="entry name" value="F-box_dom"/>
</dbReference>
<sequence length="446" mass="50286">MSSSGSSSSRTRSGSASVTISTRTSSLSPLDLITELPGNIVDNILRRLPLQDAVRTSILSKRWRYRWLTLSQLLFDYQPHQQLDSFAKTKLVIAVYQALLNHQGPLVKFSLSVPDLGNCPDINHWLQFLSNRDVQDFTLRIWTGEPYKLPDHFYSFAHLKHLNIHNCVFKPPSKLKGFDRLVSLEFRNVIFAAERFGIFVSNCPVLEILKLVDCPHFYCLRINAPCLKQLSFYGTFSTISLKNTPLLATVSIALNGMTEIAKYFKDGKSSNLIETVSGLHSIETLSAELDFVKFLAIGGINKRLPMTLDHLKILNLSNVHFDKFQEVSCTLCLISSSPNLQKLTIKASTGANPTVQTVAEYLKVQEFSDCSLDRLQVVKILEVSGVPAELELMKILLAASSSLEKLEILPREEKSIETEYKILRELIRFRRASPKAEIMFLDSESE</sequence>
<evidence type="ECO:0000313" key="4">
    <source>
        <dbReference type="Proteomes" id="UP000593562"/>
    </source>
</evidence>
<accession>A0A7J7CIW5</accession>
<dbReference type="InterPro" id="IPR032675">
    <property type="entry name" value="LRR_dom_sf"/>
</dbReference>
<evidence type="ECO:0000313" key="3">
    <source>
        <dbReference type="EMBL" id="KAF5733974.1"/>
    </source>
</evidence>
<dbReference type="PANTHER" id="PTHR31639:SF312">
    <property type="entry name" value="CYCLIN-LIKE F-BOX"/>
    <property type="match status" value="1"/>
</dbReference>
<name>A0A7J7CIW5_TRIWF</name>
<dbReference type="Pfam" id="PF00646">
    <property type="entry name" value="F-box"/>
    <property type="match status" value="1"/>
</dbReference>
<evidence type="ECO:0000256" key="1">
    <source>
        <dbReference type="SAM" id="MobiDB-lite"/>
    </source>
</evidence>
<dbReference type="AlphaFoldDB" id="A0A7J7CIW5"/>
<dbReference type="SUPFAM" id="SSF52047">
    <property type="entry name" value="RNI-like"/>
    <property type="match status" value="1"/>
</dbReference>
<gene>
    <name evidence="3" type="ORF">HS088_TW16G00415</name>
</gene>
<dbReference type="InterPro" id="IPR006566">
    <property type="entry name" value="FBD"/>
</dbReference>
<dbReference type="InterPro" id="IPR036047">
    <property type="entry name" value="F-box-like_dom_sf"/>
</dbReference>
<dbReference type="SUPFAM" id="SSF81383">
    <property type="entry name" value="F-box domain"/>
    <property type="match status" value="1"/>
</dbReference>
<feature type="domain" description="F-box" evidence="2">
    <location>
        <begin position="30"/>
        <end position="64"/>
    </location>
</feature>
<reference evidence="3 4" key="1">
    <citation type="journal article" date="2020" name="Nat. Commun.">
        <title>Genome of Tripterygium wilfordii and identification of cytochrome P450 involved in triptolide biosynthesis.</title>
        <authorList>
            <person name="Tu L."/>
            <person name="Su P."/>
            <person name="Zhang Z."/>
            <person name="Gao L."/>
            <person name="Wang J."/>
            <person name="Hu T."/>
            <person name="Zhou J."/>
            <person name="Zhang Y."/>
            <person name="Zhao Y."/>
            <person name="Liu Y."/>
            <person name="Song Y."/>
            <person name="Tong Y."/>
            <person name="Lu Y."/>
            <person name="Yang J."/>
            <person name="Xu C."/>
            <person name="Jia M."/>
            <person name="Peters R.J."/>
            <person name="Huang L."/>
            <person name="Gao W."/>
        </authorList>
    </citation>
    <scope>NUCLEOTIDE SEQUENCE [LARGE SCALE GENOMIC DNA]</scope>
    <source>
        <strain evidence="4">cv. XIE 37</strain>
        <tissue evidence="3">Leaf</tissue>
    </source>
</reference>
<dbReference type="OrthoDB" id="846969at2759"/>
<dbReference type="Proteomes" id="UP000593562">
    <property type="component" value="Unassembled WGS sequence"/>
</dbReference>